<dbReference type="GO" id="GO:0030246">
    <property type="term" value="F:carbohydrate binding"/>
    <property type="evidence" value="ECO:0007669"/>
    <property type="project" value="InterPro"/>
</dbReference>
<gene>
    <name evidence="2" type="ORF">KL86DYS2_11952</name>
</gene>
<dbReference type="Gene3D" id="2.60.40.1190">
    <property type="match status" value="1"/>
</dbReference>
<evidence type="ECO:0000313" key="2">
    <source>
        <dbReference type="EMBL" id="SBW01012.1"/>
    </source>
</evidence>
<dbReference type="EMBL" id="FLUL01000001">
    <property type="protein sequence ID" value="SBW01012.1"/>
    <property type="molecule type" value="Genomic_DNA"/>
</dbReference>
<dbReference type="Pfam" id="PF16011">
    <property type="entry name" value="CBM9_2"/>
    <property type="match status" value="1"/>
</dbReference>
<organism evidence="2">
    <name type="scientific">uncultured Dysgonomonas sp</name>
    <dbReference type="NCBI Taxonomy" id="206096"/>
    <lineage>
        <taxon>Bacteria</taxon>
        <taxon>Pseudomonadati</taxon>
        <taxon>Bacteroidota</taxon>
        <taxon>Bacteroidia</taxon>
        <taxon>Bacteroidales</taxon>
        <taxon>Dysgonomonadaceae</taxon>
        <taxon>Dysgonomonas</taxon>
        <taxon>environmental samples</taxon>
    </lineage>
</organism>
<dbReference type="GO" id="GO:0004553">
    <property type="term" value="F:hydrolase activity, hydrolyzing O-glycosyl compounds"/>
    <property type="evidence" value="ECO:0007669"/>
    <property type="project" value="InterPro"/>
</dbReference>
<name>A0A212JNM6_9BACT</name>
<dbReference type="GO" id="GO:0016052">
    <property type="term" value="P:carbohydrate catabolic process"/>
    <property type="evidence" value="ECO:0007669"/>
    <property type="project" value="InterPro"/>
</dbReference>
<dbReference type="InterPro" id="IPR010502">
    <property type="entry name" value="Carb-bd_dom_fam9"/>
</dbReference>
<dbReference type="AlphaFoldDB" id="A0A212JNM6"/>
<evidence type="ECO:0000259" key="1">
    <source>
        <dbReference type="Pfam" id="PF16011"/>
    </source>
</evidence>
<sequence>MLSVPLINIADINRADLVLEKMQDIQKNNIYNVNWPELYPSKPEVAFKIAHDGSHIFLQFFVEENEILAKTAEDNGHVWTDSCVEFFISFDGLYYYNTEFSCIGKTLMGYRKEKKDSRHASPAILNSIKRYPSLGVEPFDKKQGDFKWNLLLVIPVTAYWMSDLKSLNGTKAHANFYKCGDNLTIPHFLSWNPIHTEKPNFHVPQFFGELNFE</sequence>
<dbReference type="RefSeq" id="WP_296949486.1">
    <property type="nucleotide sequence ID" value="NZ_LT599021.1"/>
</dbReference>
<reference evidence="2" key="1">
    <citation type="submission" date="2016-04" db="EMBL/GenBank/DDBJ databases">
        <authorList>
            <person name="Evans L.H."/>
            <person name="Alamgir A."/>
            <person name="Owens N."/>
            <person name="Weber N.D."/>
            <person name="Virtaneva K."/>
            <person name="Barbian K."/>
            <person name="Babar A."/>
            <person name="Rosenke K."/>
        </authorList>
    </citation>
    <scope>NUCLEOTIDE SEQUENCE</scope>
    <source>
        <strain evidence="2">86-2</strain>
    </source>
</reference>
<protein>
    <recommendedName>
        <fullName evidence="1">Carbohydrate-binding domain-containing protein</fullName>
    </recommendedName>
</protein>
<dbReference type="SUPFAM" id="SSF49344">
    <property type="entry name" value="CBD9-like"/>
    <property type="match status" value="1"/>
</dbReference>
<dbReference type="CDD" id="cd09620">
    <property type="entry name" value="CBM9_like_3"/>
    <property type="match status" value="1"/>
</dbReference>
<proteinExistence type="predicted"/>
<accession>A0A212JNM6</accession>
<feature type="domain" description="Carbohydrate-binding" evidence="1">
    <location>
        <begin position="22"/>
        <end position="212"/>
    </location>
</feature>